<comment type="cofactor">
    <cofactor evidence="2">
        <name>Fe(2+)</name>
        <dbReference type="ChEBI" id="CHEBI:29033"/>
    </cofactor>
    <text evidence="2">Binds 1 Fe(2+) ion.</text>
</comment>
<comment type="catalytic activity">
    <reaction evidence="2">
        <text>N-terminal N-formyl-L-methionyl-[peptide] + H2O = N-terminal L-methionyl-[peptide] + formate</text>
        <dbReference type="Rhea" id="RHEA:24420"/>
        <dbReference type="Rhea" id="RHEA-COMP:10639"/>
        <dbReference type="Rhea" id="RHEA-COMP:10640"/>
        <dbReference type="ChEBI" id="CHEBI:15377"/>
        <dbReference type="ChEBI" id="CHEBI:15740"/>
        <dbReference type="ChEBI" id="CHEBI:49298"/>
        <dbReference type="ChEBI" id="CHEBI:64731"/>
        <dbReference type="EC" id="3.5.1.88"/>
    </reaction>
</comment>
<dbReference type="STRING" id="1072256.CUTER_05905"/>
<keyword evidence="2" id="KW-0479">Metal-binding</keyword>
<dbReference type="AlphaFoldDB" id="A0A0G3HJ97"/>
<dbReference type="HAMAP" id="MF_00163">
    <property type="entry name" value="Pep_deformylase"/>
    <property type="match status" value="1"/>
</dbReference>
<dbReference type="KEGG" id="cut:CUTER_05905"/>
<dbReference type="InterPro" id="IPR036821">
    <property type="entry name" value="Peptide_deformylase_sf"/>
</dbReference>
<dbReference type="GO" id="GO:0042586">
    <property type="term" value="F:peptide deformylase activity"/>
    <property type="evidence" value="ECO:0007669"/>
    <property type="project" value="UniProtKB-UniRule"/>
</dbReference>
<dbReference type="SUPFAM" id="SSF56420">
    <property type="entry name" value="Peptide deformylase"/>
    <property type="match status" value="1"/>
</dbReference>
<dbReference type="NCBIfam" id="NF001159">
    <property type="entry name" value="PRK00150.1-3"/>
    <property type="match status" value="1"/>
</dbReference>
<evidence type="ECO:0000256" key="2">
    <source>
        <dbReference type="HAMAP-Rule" id="MF_00163"/>
    </source>
</evidence>
<keyword evidence="4" id="KW-1185">Reference proteome</keyword>
<keyword evidence="2" id="KW-0408">Iron</keyword>
<organism evidence="3 4">
    <name type="scientific">Corynebacterium uterequi</name>
    <dbReference type="NCBI Taxonomy" id="1072256"/>
    <lineage>
        <taxon>Bacteria</taxon>
        <taxon>Bacillati</taxon>
        <taxon>Actinomycetota</taxon>
        <taxon>Actinomycetes</taxon>
        <taxon>Mycobacteriales</taxon>
        <taxon>Corynebacteriaceae</taxon>
        <taxon>Corynebacterium</taxon>
    </lineage>
</organism>
<dbReference type="PATRIC" id="fig|1072256.5.peg.1171"/>
<dbReference type="CDD" id="cd00487">
    <property type="entry name" value="Pep_deformylase"/>
    <property type="match status" value="1"/>
</dbReference>
<dbReference type="PRINTS" id="PR01576">
    <property type="entry name" value="PDEFORMYLASE"/>
</dbReference>
<dbReference type="EC" id="3.5.1.88" evidence="2"/>
<dbReference type="Pfam" id="PF01327">
    <property type="entry name" value="Pep_deformylase"/>
    <property type="match status" value="1"/>
</dbReference>
<reference evidence="3 4" key="1">
    <citation type="journal article" date="2015" name="Genome Announc.">
        <title>Virulence Factor Genes Detected in the Complete Genome Sequence of Corynebacterium uterequi DSM 45634, Isolated from the Uterus of a Maiden Mare.</title>
        <authorList>
            <person name="Ruckert C."/>
            <person name="Kriete M."/>
            <person name="Jaenicke S."/>
            <person name="Winkler A."/>
            <person name="Tauch A."/>
        </authorList>
    </citation>
    <scope>NUCLEOTIDE SEQUENCE [LARGE SCALE GENOMIC DNA]</scope>
    <source>
        <strain evidence="3 4">DSM 45634</strain>
    </source>
</reference>
<dbReference type="OrthoDB" id="9804313at2"/>
<protein>
    <recommendedName>
        <fullName evidence="2">Peptide deformylase</fullName>
        <shortName evidence="2">PDF</shortName>
        <ecNumber evidence="2">3.5.1.88</ecNumber>
    </recommendedName>
    <alternativeName>
        <fullName evidence="2">Polypeptide deformylase</fullName>
    </alternativeName>
</protein>
<evidence type="ECO:0000313" key="3">
    <source>
        <dbReference type="EMBL" id="AKK11177.1"/>
    </source>
</evidence>
<feature type="active site" evidence="2">
    <location>
        <position position="142"/>
    </location>
</feature>
<keyword evidence="2 3" id="KW-0378">Hydrolase</keyword>
<dbReference type="EMBL" id="CP011546">
    <property type="protein sequence ID" value="AKK11177.1"/>
    <property type="molecule type" value="Genomic_DNA"/>
</dbReference>
<dbReference type="Proteomes" id="UP000035548">
    <property type="component" value="Chromosome"/>
</dbReference>
<keyword evidence="2" id="KW-0648">Protein biosynthesis</keyword>
<dbReference type="RefSeq" id="WP_047259635.1">
    <property type="nucleotide sequence ID" value="NZ_CP011546.1"/>
</dbReference>
<reference evidence="4" key="2">
    <citation type="submission" date="2015-05" db="EMBL/GenBank/DDBJ databases">
        <title>Complete genome sequence of Corynebacterium uterequi DSM 45634, isolated from the uterus of a maiden mare.</title>
        <authorList>
            <person name="Ruckert C."/>
            <person name="Albersmeier A."/>
            <person name="Winkler A."/>
            <person name="Tauch A."/>
        </authorList>
    </citation>
    <scope>NUCLEOTIDE SEQUENCE [LARGE SCALE GENOMIC DNA]</scope>
    <source>
        <strain evidence="4">DSM 45634</strain>
    </source>
</reference>
<feature type="binding site" evidence="2">
    <location>
        <position position="141"/>
    </location>
    <ligand>
        <name>Fe cation</name>
        <dbReference type="ChEBI" id="CHEBI:24875"/>
    </ligand>
</feature>
<dbReference type="PANTHER" id="PTHR10458:SF22">
    <property type="entry name" value="PEPTIDE DEFORMYLASE"/>
    <property type="match status" value="1"/>
</dbReference>
<dbReference type="PIRSF" id="PIRSF004749">
    <property type="entry name" value="Pep_def"/>
    <property type="match status" value="1"/>
</dbReference>
<dbReference type="Gene3D" id="3.90.45.10">
    <property type="entry name" value="Peptide deformylase"/>
    <property type="match status" value="1"/>
</dbReference>
<feature type="binding site" evidence="2">
    <location>
        <position position="99"/>
    </location>
    <ligand>
        <name>Fe cation</name>
        <dbReference type="ChEBI" id="CHEBI:24875"/>
    </ligand>
</feature>
<comment type="function">
    <text evidence="2">Removes the formyl group from the N-terminal Met of newly synthesized proteins. Requires at least a dipeptide for an efficient rate of reaction. N-terminal L-methionine is a prerequisite for activity but the enzyme has broad specificity at other positions.</text>
</comment>
<gene>
    <name evidence="3" type="primary">def1</name>
    <name evidence="2" type="synonym">def</name>
    <name evidence="3" type="ORF">CUTER_05905</name>
</gene>
<dbReference type="GO" id="GO:0046872">
    <property type="term" value="F:metal ion binding"/>
    <property type="evidence" value="ECO:0007669"/>
    <property type="project" value="UniProtKB-KW"/>
</dbReference>
<dbReference type="GO" id="GO:0006412">
    <property type="term" value="P:translation"/>
    <property type="evidence" value="ECO:0007669"/>
    <property type="project" value="UniProtKB-UniRule"/>
</dbReference>
<sequence length="175" mass="19029">MAIRPIRLFGDPVLTSRAREVPESAFGTEKLRTQVADMLDTMDDAGGVGLAANQIGLLNRVIVFDTTGGDAASGGLRGELINPVWEAVGEQTQVGGEGCLSIPGVTEDVERAWEIRASGRDAEGRPVTISATELLARCIQHEVDHLDGILFLKRLDREARRRAMAYIRTAPWFTN</sequence>
<dbReference type="PANTHER" id="PTHR10458">
    <property type="entry name" value="PEPTIDE DEFORMYLASE"/>
    <property type="match status" value="1"/>
</dbReference>
<comment type="similarity">
    <text evidence="1 2">Belongs to the polypeptide deformylase family.</text>
</comment>
<evidence type="ECO:0000313" key="4">
    <source>
        <dbReference type="Proteomes" id="UP000035548"/>
    </source>
</evidence>
<dbReference type="NCBIfam" id="TIGR00079">
    <property type="entry name" value="pept_deformyl"/>
    <property type="match status" value="1"/>
</dbReference>
<accession>A0A0G3HJ97</accession>
<proteinExistence type="inferred from homology"/>
<name>A0A0G3HJ97_9CORY</name>
<feature type="binding site" evidence="2">
    <location>
        <position position="145"/>
    </location>
    <ligand>
        <name>Fe cation</name>
        <dbReference type="ChEBI" id="CHEBI:24875"/>
    </ligand>
</feature>
<dbReference type="InterPro" id="IPR023635">
    <property type="entry name" value="Peptide_deformylase"/>
</dbReference>
<evidence type="ECO:0000256" key="1">
    <source>
        <dbReference type="ARBA" id="ARBA00010759"/>
    </source>
</evidence>